<feature type="domain" description="Reverse transcriptase/retrotransposon-derived protein RNase H-like" evidence="1">
    <location>
        <begin position="15"/>
        <end position="111"/>
    </location>
</feature>
<dbReference type="PANTHER" id="PTHR37984:SF7">
    <property type="entry name" value="INTEGRASE CATALYTIC DOMAIN-CONTAINING PROTEIN"/>
    <property type="match status" value="1"/>
</dbReference>
<dbReference type="Proteomes" id="UP000046392">
    <property type="component" value="Unplaced"/>
</dbReference>
<name>A0A0N5C3F8_STREA</name>
<dbReference type="SUPFAM" id="SSF56672">
    <property type="entry name" value="DNA/RNA polymerases"/>
    <property type="match status" value="1"/>
</dbReference>
<dbReference type="WBParaSite" id="SPAL_0001250700.1">
    <property type="protein sequence ID" value="SPAL_0001250700.1"/>
    <property type="gene ID" value="SPAL_0001250700"/>
</dbReference>
<dbReference type="AlphaFoldDB" id="A0A0N5C3F8"/>
<evidence type="ECO:0000313" key="3">
    <source>
        <dbReference type="WBParaSite" id="SPAL_0001250700.1"/>
    </source>
</evidence>
<dbReference type="STRING" id="174720.A0A0N5C3F8"/>
<dbReference type="Pfam" id="PF17919">
    <property type="entry name" value="RT_RNaseH_2"/>
    <property type="match status" value="1"/>
</dbReference>
<organism evidence="2 3">
    <name type="scientific">Strongyloides papillosus</name>
    <name type="common">Intestinal threadworm</name>
    <dbReference type="NCBI Taxonomy" id="174720"/>
    <lineage>
        <taxon>Eukaryota</taxon>
        <taxon>Metazoa</taxon>
        <taxon>Ecdysozoa</taxon>
        <taxon>Nematoda</taxon>
        <taxon>Chromadorea</taxon>
        <taxon>Rhabditida</taxon>
        <taxon>Tylenchina</taxon>
        <taxon>Panagrolaimomorpha</taxon>
        <taxon>Strongyloidoidea</taxon>
        <taxon>Strongyloididae</taxon>
        <taxon>Strongyloides</taxon>
    </lineage>
</organism>
<dbReference type="InterPro" id="IPR043502">
    <property type="entry name" value="DNA/RNA_pol_sf"/>
</dbReference>
<sequence>VYISCKGDKNDKIIWSDANKMKFDELIKALLEKPYLHLRKDDLPLIMVVDASSIAVGGYIYQQQDSERLILGHFCCILGKCLKARSPTYLELKAISVGVETFKDLVCGKTLYVHSDHRPLKSLLNSKSITQPKHMELLCTIKQYVTEIIYIPGSQNCIADYISRCTSANEGGSDKILKEINFVTLECRLSPELTEMIKNDQINLETYCGDKI</sequence>
<dbReference type="InterPro" id="IPR050951">
    <property type="entry name" value="Retrovirus_Pol_polyprotein"/>
</dbReference>
<keyword evidence="2" id="KW-1185">Reference proteome</keyword>
<proteinExistence type="predicted"/>
<evidence type="ECO:0000313" key="2">
    <source>
        <dbReference type="Proteomes" id="UP000046392"/>
    </source>
</evidence>
<reference evidence="3" key="1">
    <citation type="submission" date="2017-02" db="UniProtKB">
        <authorList>
            <consortium name="WormBaseParasite"/>
        </authorList>
    </citation>
    <scope>IDENTIFICATION</scope>
</reference>
<dbReference type="PANTHER" id="PTHR37984">
    <property type="entry name" value="PROTEIN CBG26694"/>
    <property type="match status" value="1"/>
</dbReference>
<evidence type="ECO:0000259" key="1">
    <source>
        <dbReference type="Pfam" id="PF17919"/>
    </source>
</evidence>
<dbReference type="InterPro" id="IPR041577">
    <property type="entry name" value="RT_RNaseH_2"/>
</dbReference>
<protein>
    <submittedName>
        <fullName evidence="3">RT_RNaseH_2 domain-containing protein</fullName>
    </submittedName>
</protein>
<accession>A0A0N5C3F8</accession>